<dbReference type="AlphaFoldDB" id="A0A2D2E9D3"/>
<evidence type="ECO:0000256" key="3">
    <source>
        <dbReference type="SAM" id="MobiDB-lite"/>
    </source>
</evidence>
<dbReference type="Pfam" id="PF25917">
    <property type="entry name" value="BSH_RND"/>
    <property type="match status" value="1"/>
</dbReference>
<dbReference type="Gene3D" id="2.40.30.170">
    <property type="match status" value="1"/>
</dbReference>
<dbReference type="InterPro" id="IPR058792">
    <property type="entry name" value="Beta-barrel_RND_2"/>
</dbReference>
<dbReference type="InterPro" id="IPR050739">
    <property type="entry name" value="MFP"/>
</dbReference>
<keyword evidence="4" id="KW-0472">Membrane</keyword>
<dbReference type="PANTHER" id="PTHR30386:SF24">
    <property type="entry name" value="MULTIDRUG RESISTANCE EFFLUX PUMP"/>
    <property type="match status" value="1"/>
</dbReference>
<organism evidence="8">
    <name type="scientific">Faucicola osloensis</name>
    <name type="common">Moraxella osloensis</name>
    <dbReference type="NCBI Taxonomy" id="34062"/>
    <lineage>
        <taxon>Bacteria</taxon>
        <taxon>Pseudomonadati</taxon>
        <taxon>Pseudomonadota</taxon>
        <taxon>Gammaproteobacteria</taxon>
        <taxon>Moraxellales</taxon>
        <taxon>Moraxellaceae</taxon>
        <taxon>Faucicola</taxon>
    </lineage>
</organism>
<accession>A0A2D2E9D3</accession>
<evidence type="ECO:0000259" key="5">
    <source>
        <dbReference type="Pfam" id="PF25876"/>
    </source>
</evidence>
<evidence type="ECO:0000256" key="2">
    <source>
        <dbReference type="SAM" id="Coils"/>
    </source>
</evidence>
<feature type="coiled-coil region" evidence="2">
    <location>
        <begin position="121"/>
        <end position="169"/>
    </location>
</feature>
<feature type="domain" description="Multidrug resistance protein MdtA-like alpha-helical hairpin" evidence="5">
    <location>
        <begin position="143"/>
        <end position="205"/>
    </location>
</feature>
<gene>
    <name evidence="8" type="ORF">YHS_09050</name>
</gene>
<dbReference type="PRINTS" id="PR01490">
    <property type="entry name" value="RTXTOXIND"/>
</dbReference>
<dbReference type="PANTHER" id="PTHR30386">
    <property type="entry name" value="MEMBRANE FUSION SUBUNIT OF EMRAB-TOLC MULTIDRUG EFFLUX PUMP"/>
    <property type="match status" value="1"/>
</dbReference>
<feature type="domain" description="Multidrug resistance protein MdtA-like barrel-sandwich hybrid" evidence="6">
    <location>
        <begin position="77"/>
        <end position="267"/>
    </location>
</feature>
<name>A0A2D2E9D3_FAUOS</name>
<dbReference type="InterPro" id="IPR058625">
    <property type="entry name" value="MdtA-like_BSH"/>
</dbReference>
<protein>
    <submittedName>
        <fullName evidence="8">HlyD family secretion protein</fullName>
    </submittedName>
</protein>
<dbReference type="Pfam" id="PF25876">
    <property type="entry name" value="HH_MFP_RND"/>
    <property type="match status" value="1"/>
</dbReference>
<dbReference type="Gene3D" id="1.10.287.470">
    <property type="entry name" value="Helix hairpin bin"/>
    <property type="match status" value="2"/>
</dbReference>
<evidence type="ECO:0000256" key="1">
    <source>
        <dbReference type="ARBA" id="ARBA00009477"/>
    </source>
</evidence>
<dbReference type="GO" id="GO:0055085">
    <property type="term" value="P:transmembrane transport"/>
    <property type="evidence" value="ECO:0007669"/>
    <property type="project" value="InterPro"/>
</dbReference>
<keyword evidence="2" id="KW-0175">Coiled coil</keyword>
<dbReference type="Pfam" id="PF25954">
    <property type="entry name" value="Beta-barrel_RND_2"/>
    <property type="match status" value="1"/>
</dbReference>
<dbReference type="SUPFAM" id="SSF111369">
    <property type="entry name" value="HlyD-like secretion proteins"/>
    <property type="match status" value="3"/>
</dbReference>
<dbReference type="EMBL" id="CP024176">
    <property type="protein sequence ID" value="ATQ83959.1"/>
    <property type="molecule type" value="Genomic_DNA"/>
</dbReference>
<sequence>MSSEAKTQNDAPADDSDDKPTQAPEKIINPRPLTLIIMLVVFLLGVGVILWAWHLGPFNTPLQQTENSYVKGNITLLSAQINGYIEKVYVTDFEDVKQGQPLVKVSSANYSQQVVQAESGLEQATTNLANQQQIIEQRKADVKAAQAKVAQVKTQLELSIQQLKRLESLVGVGAVSQNEVDTAKAAVKNNEALMSQAIASVDVAREGQKTAEVAKIGLVAQIKSANAQLNQANTNQEYGLITAPTSGKLGQINIRTGQLVTQGTQLVYLIPKSMWVIANFKETQIDKMKIGQKAWFTVDALGKQKFTGVVKSISPATGSEFSVIKTDNATGNFTKVVQRISVRIDIDDNQSRLNELMPGMSVVATVDTSS</sequence>
<feature type="region of interest" description="Disordered" evidence="3">
    <location>
        <begin position="1"/>
        <end position="25"/>
    </location>
</feature>
<evidence type="ECO:0000259" key="7">
    <source>
        <dbReference type="Pfam" id="PF25954"/>
    </source>
</evidence>
<feature type="compositionally biased region" description="Polar residues" evidence="3">
    <location>
        <begin position="1"/>
        <end position="10"/>
    </location>
</feature>
<proteinExistence type="inferred from homology"/>
<comment type="similarity">
    <text evidence="1">Belongs to the membrane fusion protein (MFP) (TC 8.A.1) family.</text>
</comment>
<dbReference type="Gene3D" id="2.40.50.100">
    <property type="match status" value="1"/>
</dbReference>
<reference evidence="8" key="1">
    <citation type="submission" date="2017-11" db="EMBL/GenBank/DDBJ databases">
        <title>Complete Genome Sequence from Moraxella oslensis YHS isolated from human skin.</title>
        <authorList>
            <person name="Lee K."/>
            <person name="Lim J.Y."/>
            <person name="Hwang I."/>
        </authorList>
    </citation>
    <scope>NUCLEOTIDE SEQUENCE</scope>
    <source>
        <strain evidence="8">YHS</strain>
    </source>
</reference>
<keyword evidence="4" id="KW-1133">Transmembrane helix</keyword>
<feature type="domain" description="CusB-like beta-barrel" evidence="7">
    <location>
        <begin position="274"/>
        <end position="317"/>
    </location>
</feature>
<evidence type="ECO:0000313" key="8">
    <source>
        <dbReference type="EMBL" id="ATQ83959.1"/>
    </source>
</evidence>
<dbReference type="InterPro" id="IPR058624">
    <property type="entry name" value="MdtA-like_HH"/>
</dbReference>
<feature type="transmembrane region" description="Helical" evidence="4">
    <location>
        <begin position="33"/>
        <end position="53"/>
    </location>
</feature>
<evidence type="ECO:0000256" key="4">
    <source>
        <dbReference type="SAM" id="Phobius"/>
    </source>
</evidence>
<keyword evidence="4" id="KW-0812">Transmembrane</keyword>
<evidence type="ECO:0000259" key="6">
    <source>
        <dbReference type="Pfam" id="PF25917"/>
    </source>
</evidence>